<dbReference type="EnsemblPlants" id="QL06p015708:mrna">
    <property type="protein sequence ID" value="QL06p015708:mrna:CDS:1"/>
    <property type="gene ID" value="QL06p015708"/>
</dbReference>
<protein>
    <recommendedName>
        <fullName evidence="1">RNase H type-1 domain-containing protein</fullName>
    </recommendedName>
</protein>
<dbReference type="InterPro" id="IPR002156">
    <property type="entry name" value="RNaseH_domain"/>
</dbReference>
<proteinExistence type="predicted"/>
<dbReference type="Pfam" id="PF13456">
    <property type="entry name" value="RVT_3"/>
    <property type="match status" value="1"/>
</dbReference>
<name>A0A7N2LYN0_QUELO</name>
<feature type="domain" description="RNase H type-1" evidence="1">
    <location>
        <begin position="3"/>
        <end position="66"/>
    </location>
</feature>
<dbReference type="Gramene" id="QL06p015708:mrna">
    <property type="protein sequence ID" value="QL06p015708:mrna:CDS:1"/>
    <property type="gene ID" value="QL06p015708"/>
</dbReference>
<sequence>MIVMSIKGPYVNNYAEAEVLACKKAIEFSIEAGFSELVIEGDNVNVMMTISCSSVNHSFLGHIFEDVH</sequence>
<reference evidence="2" key="2">
    <citation type="submission" date="2021-01" db="UniProtKB">
        <authorList>
            <consortium name="EnsemblPlants"/>
        </authorList>
    </citation>
    <scope>IDENTIFICATION</scope>
</reference>
<dbReference type="GO" id="GO:0004523">
    <property type="term" value="F:RNA-DNA hybrid ribonuclease activity"/>
    <property type="evidence" value="ECO:0007669"/>
    <property type="project" value="InterPro"/>
</dbReference>
<organism evidence="2 3">
    <name type="scientific">Quercus lobata</name>
    <name type="common">Valley oak</name>
    <dbReference type="NCBI Taxonomy" id="97700"/>
    <lineage>
        <taxon>Eukaryota</taxon>
        <taxon>Viridiplantae</taxon>
        <taxon>Streptophyta</taxon>
        <taxon>Embryophyta</taxon>
        <taxon>Tracheophyta</taxon>
        <taxon>Spermatophyta</taxon>
        <taxon>Magnoliopsida</taxon>
        <taxon>eudicotyledons</taxon>
        <taxon>Gunneridae</taxon>
        <taxon>Pentapetalae</taxon>
        <taxon>rosids</taxon>
        <taxon>fabids</taxon>
        <taxon>Fagales</taxon>
        <taxon>Fagaceae</taxon>
        <taxon>Quercus</taxon>
    </lineage>
</organism>
<accession>A0A7N2LYN0</accession>
<keyword evidence="3" id="KW-1185">Reference proteome</keyword>
<evidence type="ECO:0000313" key="2">
    <source>
        <dbReference type="EnsemblPlants" id="QL06p015708:mrna:CDS:1"/>
    </source>
</evidence>
<evidence type="ECO:0000313" key="3">
    <source>
        <dbReference type="Proteomes" id="UP000594261"/>
    </source>
</evidence>
<evidence type="ECO:0000259" key="1">
    <source>
        <dbReference type="Pfam" id="PF13456"/>
    </source>
</evidence>
<dbReference type="GO" id="GO:0003676">
    <property type="term" value="F:nucleic acid binding"/>
    <property type="evidence" value="ECO:0007669"/>
    <property type="project" value="InterPro"/>
</dbReference>
<reference evidence="2 3" key="1">
    <citation type="journal article" date="2016" name="G3 (Bethesda)">
        <title>First Draft Assembly and Annotation of the Genome of a California Endemic Oak Quercus lobata Nee (Fagaceae).</title>
        <authorList>
            <person name="Sork V.L."/>
            <person name="Fitz-Gibbon S.T."/>
            <person name="Puiu D."/>
            <person name="Crepeau M."/>
            <person name="Gugger P.F."/>
            <person name="Sherman R."/>
            <person name="Stevens K."/>
            <person name="Langley C.H."/>
            <person name="Pellegrini M."/>
            <person name="Salzberg S.L."/>
        </authorList>
    </citation>
    <scope>NUCLEOTIDE SEQUENCE [LARGE SCALE GENOMIC DNA]</scope>
    <source>
        <strain evidence="2 3">cv. SW786</strain>
    </source>
</reference>
<dbReference type="EMBL" id="LRBV02000006">
    <property type="status" value="NOT_ANNOTATED_CDS"/>
    <property type="molecule type" value="Genomic_DNA"/>
</dbReference>
<dbReference type="AlphaFoldDB" id="A0A7N2LYN0"/>
<dbReference type="Proteomes" id="UP000594261">
    <property type="component" value="Chromosome 6"/>
</dbReference>
<dbReference type="InParanoid" id="A0A7N2LYN0"/>